<feature type="transmembrane region" description="Helical" evidence="2">
    <location>
        <begin position="88"/>
        <end position="107"/>
    </location>
</feature>
<dbReference type="PANTHER" id="PTHR40763:SF5">
    <property type="entry name" value="MEMBRANE PROTEIN"/>
    <property type="match status" value="1"/>
</dbReference>
<dbReference type="OrthoDB" id="4416950at2"/>
<evidence type="ECO:0000313" key="4">
    <source>
        <dbReference type="EMBL" id="AZA08365.1"/>
    </source>
</evidence>
<name>A0A3G6IRY9_9CORY</name>
<dbReference type="Proteomes" id="UP000271426">
    <property type="component" value="Chromosome"/>
</dbReference>
<evidence type="ECO:0000313" key="5">
    <source>
        <dbReference type="Proteomes" id="UP000271426"/>
    </source>
</evidence>
<evidence type="ECO:0000259" key="3">
    <source>
        <dbReference type="Pfam" id="PF08044"/>
    </source>
</evidence>
<protein>
    <recommendedName>
        <fullName evidence="3">DUF1707 domain-containing protein</fullName>
    </recommendedName>
</protein>
<evidence type="ECO:0000256" key="2">
    <source>
        <dbReference type="SAM" id="Phobius"/>
    </source>
</evidence>
<dbReference type="EMBL" id="CP033898">
    <property type="protein sequence ID" value="AZA08365.1"/>
    <property type="molecule type" value="Genomic_DNA"/>
</dbReference>
<dbReference type="AlphaFoldDB" id="A0A3G6IRY9"/>
<evidence type="ECO:0000256" key="1">
    <source>
        <dbReference type="SAM" id="Coils"/>
    </source>
</evidence>
<dbReference type="Pfam" id="PF08044">
    <property type="entry name" value="DUF1707"/>
    <property type="match status" value="1"/>
</dbReference>
<sequence>MTNPYSPDYRIGDEERRQAMEQLGAHYAQGRLTFVEYDERVQQVAAATMRSELLQMFDDLPQHQRAIAPTQMYSLEEIEASRKSGRNIRGGIMGLSSVAVLALISGWEQLAPLFFLIPAVYILLYVMKVGPASWHAPSPKQLERQRIREITAAQRQEIAALEAQAQAQKAQQRAQRKMRREEMNTAATEIASDVLKRFRQR</sequence>
<keyword evidence="5" id="KW-1185">Reference proteome</keyword>
<reference evidence="4 5" key="1">
    <citation type="submission" date="2018-11" db="EMBL/GenBank/DDBJ databases">
        <authorList>
            <person name="Kleinhagauer T."/>
            <person name="Glaeser S.P."/>
            <person name="Spergser J."/>
            <person name="Ruckert C."/>
            <person name="Kaempfer P."/>
            <person name="Busse H.-J."/>
        </authorList>
    </citation>
    <scope>NUCLEOTIDE SEQUENCE [LARGE SCALE GENOMIC DNA]</scope>
    <source>
        <strain evidence="4 5">812CH</strain>
    </source>
</reference>
<keyword evidence="2" id="KW-1133">Transmembrane helix</keyword>
<keyword evidence="2" id="KW-0812">Transmembrane</keyword>
<feature type="domain" description="DUF1707" evidence="3">
    <location>
        <begin position="10"/>
        <end position="61"/>
    </location>
</feature>
<feature type="transmembrane region" description="Helical" evidence="2">
    <location>
        <begin position="113"/>
        <end position="136"/>
    </location>
</feature>
<keyword evidence="1" id="KW-0175">Coiled coil</keyword>
<keyword evidence="2" id="KW-0472">Membrane</keyword>
<dbReference type="PANTHER" id="PTHR40763">
    <property type="entry name" value="MEMBRANE PROTEIN-RELATED"/>
    <property type="match status" value="1"/>
</dbReference>
<feature type="coiled-coil region" evidence="1">
    <location>
        <begin position="144"/>
        <end position="184"/>
    </location>
</feature>
<organism evidence="4 5">
    <name type="scientific">Corynebacterium pseudopelargi</name>
    <dbReference type="NCBI Taxonomy" id="2080757"/>
    <lineage>
        <taxon>Bacteria</taxon>
        <taxon>Bacillati</taxon>
        <taxon>Actinomycetota</taxon>
        <taxon>Actinomycetes</taxon>
        <taxon>Mycobacteriales</taxon>
        <taxon>Corynebacteriaceae</taxon>
        <taxon>Corynebacterium</taxon>
    </lineage>
</organism>
<accession>A0A3G6IRY9</accession>
<proteinExistence type="predicted"/>
<dbReference type="KEGG" id="cpso:CPPEL_01090"/>
<gene>
    <name evidence="4" type="ORF">CPPEL_01090</name>
</gene>
<dbReference type="InterPro" id="IPR012551">
    <property type="entry name" value="DUF1707_SHOCT-like"/>
</dbReference>
<dbReference type="RefSeq" id="WP_123959332.1">
    <property type="nucleotide sequence ID" value="NZ_CP033898.1"/>
</dbReference>